<gene>
    <name evidence="1" type="ORF">G8550_004237</name>
</gene>
<evidence type="ECO:0000313" key="1">
    <source>
        <dbReference type="EMBL" id="HAG4692393.1"/>
    </source>
</evidence>
<reference evidence="1" key="2">
    <citation type="submission" date="2020-02" db="EMBL/GenBank/DDBJ databases">
        <authorList>
            <consortium name="NCBI Pathogen Detection Project"/>
        </authorList>
    </citation>
    <scope>NUCLEOTIDE SEQUENCE</scope>
    <source>
        <strain evidence="1">MA.MC_05-0613</strain>
    </source>
</reference>
<organism evidence="1">
    <name type="scientific">Salmonella enterica</name>
    <name type="common">Salmonella choleraesuis</name>
    <dbReference type="NCBI Taxonomy" id="28901"/>
    <lineage>
        <taxon>Bacteria</taxon>
        <taxon>Pseudomonadati</taxon>
        <taxon>Pseudomonadota</taxon>
        <taxon>Gammaproteobacteria</taxon>
        <taxon>Enterobacterales</taxon>
        <taxon>Enterobacteriaceae</taxon>
        <taxon>Salmonella</taxon>
    </lineage>
</organism>
<sequence>MNTQNVNVKTATKESSERWVKNIARIIGRAHFSVACAQEAHAHYGDKFTRVDTCLYFIRGALSAIVQKS</sequence>
<name>A0A763ZMF2_SALER</name>
<reference evidence="1" key="1">
    <citation type="journal article" date="2018" name="Genome Biol.">
        <title>SKESA: strategic k-mer extension for scrupulous assemblies.</title>
        <authorList>
            <person name="Souvorov A."/>
            <person name="Agarwala R."/>
            <person name="Lipman D.J."/>
        </authorList>
    </citation>
    <scope>NUCLEOTIDE SEQUENCE</scope>
    <source>
        <strain evidence="1">MA.MC_05-0613</strain>
    </source>
</reference>
<comment type="caution">
    <text evidence="1">The sequence shown here is derived from an EMBL/GenBank/DDBJ whole genome shotgun (WGS) entry which is preliminary data.</text>
</comment>
<dbReference type="EMBL" id="DAAYLH010000012">
    <property type="protein sequence ID" value="HAG4692393.1"/>
    <property type="molecule type" value="Genomic_DNA"/>
</dbReference>
<proteinExistence type="predicted"/>
<dbReference type="AlphaFoldDB" id="A0A763ZMF2"/>
<protein>
    <submittedName>
        <fullName evidence="1">Uncharacterized protein</fullName>
    </submittedName>
</protein>
<accession>A0A763ZMF2</accession>